<protein>
    <recommendedName>
        <fullName evidence="6">GTPase HflX</fullName>
    </recommendedName>
    <alternativeName>
        <fullName evidence="6">GTP-binding protein HflX</fullName>
    </alternativeName>
</protein>
<dbReference type="RefSeq" id="WP_249334122.1">
    <property type="nucleotide sequence ID" value="NZ_JACRSY010000043.1"/>
</dbReference>
<evidence type="ECO:0000256" key="9">
    <source>
        <dbReference type="SAM" id="Coils"/>
    </source>
</evidence>
<keyword evidence="4 8" id="KW-0460">Magnesium</keyword>
<proteinExistence type="inferred from homology"/>
<dbReference type="InterPro" id="IPR016496">
    <property type="entry name" value="GTPase_HflX"/>
</dbReference>
<comment type="function">
    <text evidence="6">GTPase that associates with the 50S ribosomal subunit and may have a role during protein synthesis or ribosome biogenesis.</text>
</comment>
<organism evidence="11 12">
    <name type="scientific">Zhenhengia yiwuensis</name>
    <dbReference type="NCBI Taxonomy" id="2763666"/>
    <lineage>
        <taxon>Bacteria</taxon>
        <taxon>Bacillati</taxon>
        <taxon>Bacillota</taxon>
        <taxon>Clostridia</taxon>
        <taxon>Lachnospirales</taxon>
        <taxon>Lachnospiraceae</taxon>
        <taxon>Zhenhengia</taxon>
    </lineage>
</organism>
<keyword evidence="3 6" id="KW-0547">Nucleotide-binding</keyword>
<dbReference type="Pfam" id="PF16360">
    <property type="entry name" value="GTP-bdg_M"/>
    <property type="match status" value="1"/>
</dbReference>
<evidence type="ECO:0000256" key="8">
    <source>
        <dbReference type="PIRSR" id="PIRSR006809-2"/>
    </source>
</evidence>
<keyword evidence="1 6" id="KW-0963">Cytoplasm</keyword>
<dbReference type="EMBL" id="JACRSY010000043">
    <property type="protein sequence ID" value="MBC8581288.1"/>
    <property type="molecule type" value="Genomic_DNA"/>
</dbReference>
<keyword evidence="2 8" id="KW-0479">Metal-binding</keyword>
<feature type="binding site" evidence="8">
    <location>
        <position position="234"/>
    </location>
    <ligand>
        <name>Mg(2+)</name>
        <dbReference type="ChEBI" id="CHEBI:18420"/>
    </ligand>
</feature>
<dbReference type="GO" id="GO:0005737">
    <property type="term" value="C:cytoplasm"/>
    <property type="evidence" value="ECO:0007669"/>
    <property type="project" value="UniProtKB-SubCell"/>
</dbReference>
<dbReference type="Pfam" id="PF01926">
    <property type="entry name" value="MMR_HSR1"/>
    <property type="match status" value="1"/>
</dbReference>
<keyword evidence="12" id="KW-1185">Reference proteome</keyword>
<dbReference type="InterPro" id="IPR005225">
    <property type="entry name" value="Small_GTP-bd"/>
</dbReference>
<dbReference type="InterPro" id="IPR027417">
    <property type="entry name" value="P-loop_NTPase"/>
</dbReference>
<dbReference type="FunFam" id="3.40.50.11060:FF:000001">
    <property type="entry name" value="GTPase HflX"/>
    <property type="match status" value="1"/>
</dbReference>
<evidence type="ECO:0000256" key="1">
    <source>
        <dbReference type="ARBA" id="ARBA00022490"/>
    </source>
</evidence>
<dbReference type="NCBIfam" id="TIGR03156">
    <property type="entry name" value="GTP_HflX"/>
    <property type="match status" value="1"/>
</dbReference>
<comment type="subcellular location">
    <subcellularLocation>
        <location evidence="6">Cytoplasm</location>
    </subcellularLocation>
    <text evidence="6">May associate with membranes.</text>
</comment>
<dbReference type="PANTHER" id="PTHR10229:SF0">
    <property type="entry name" value="GTP-BINDING PROTEIN 6-RELATED"/>
    <property type="match status" value="1"/>
</dbReference>
<dbReference type="NCBIfam" id="TIGR00231">
    <property type="entry name" value="small_GTP"/>
    <property type="match status" value="1"/>
</dbReference>
<keyword evidence="5 6" id="KW-0342">GTP-binding</keyword>
<dbReference type="InterPro" id="IPR030394">
    <property type="entry name" value="G_HFLX_dom"/>
</dbReference>
<evidence type="ECO:0000256" key="5">
    <source>
        <dbReference type="ARBA" id="ARBA00023134"/>
    </source>
</evidence>
<dbReference type="Gene3D" id="6.10.250.2860">
    <property type="match status" value="1"/>
</dbReference>
<name>A0A926IFV8_9FIRM</name>
<dbReference type="PROSITE" id="PS51705">
    <property type="entry name" value="G_HFLX"/>
    <property type="match status" value="1"/>
</dbReference>
<dbReference type="GO" id="GO:0003924">
    <property type="term" value="F:GTPase activity"/>
    <property type="evidence" value="ECO:0007669"/>
    <property type="project" value="UniProtKB-UniRule"/>
</dbReference>
<gene>
    <name evidence="6 11" type="primary">hflX</name>
    <name evidence="11" type="ORF">H8718_17410</name>
</gene>
<dbReference type="SUPFAM" id="SSF52540">
    <property type="entry name" value="P-loop containing nucleoside triphosphate hydrolases"/>
    <property type="match status" value="1"/>
</dbReference>
<sequence length="418" mass="47237">MEELRKEEEVVILFAAQKKNLKEDDAWESLDELEELVNTAGARAAVKVLQRVDSINPGYYIGTGKVEELKELVALHGATGVVSDDELSPVQMRNLSLELGVKVMDRTLVILDIFAQRARSREGKLQVEIAQLKYQYSRLTGFGEMLSKQGGGIGTRGPGEKKLELDKRHIRTRMELLQAEIEEFEKHRQLLRTRRQKNNIPVVAIVGYTNAGKSTLLNALCESDVYAENQLFATLDPTTRSATLPSGSEIMLTDTVGFIRKLPHHLVKAFYSTLEEAKYADIILHVMDASSEHLATHNEVVHETLKRLDITNIPIITVYNKIDQVEGHYPKDETSTHSVEISAKNKINLDGLLGIIEEMLYASMQPFKILLPYSVPELVAFCHAQGERLEEEYVNEGIVLKGYIHKDKFYKIKDYCID</sequence>
<comment type="subunit">
    <text evidence="6">Monomer. Associates with the 50S ribosomal subunit.</text>
</comment>
<feature type="binding site" evidence="7">
    <location>
        <begin position="232"/>
        <end position="236"/>
    </location>
    <ligand>
        <name>GTP</name>
        <dbReference type="ChEBI" id="CHEBI:37565"/>
    </ligand>
</feature>
<comment type="similarity">
    <text evidence="6">Belongs to the TRAFAC class OBG-HflX-like GTPase superfamily. HflX GTPase family.</text>
</comment>
<feature type="coiled-coil region" evidence="9">
    <location>
        <begin position="160"/>
        <end position="194"/>
    </location>
</feature>
<dbReference type="InterPro" id="IPR032305">
    <property type="entry name" value="GTP-bd_M"/>
</dbReference>
<feature type="domain" description="Hflx-type G" evidence="10">
    <location>
        <begin position="201"/>
        <end position="364"/>
    </location>
</feature>
<dbReference type="Gene3D" id="3.40.50.11060">
    <property type="entry name" value="GTPase HflX, N-terminal domain"/>
    <property type="match status" value="1"/>
</dbReference>
<dbReference type="InterPro" id="IPR006073">
    <property type="entry name" value="GTP-bd"/>
</dbReference>
<dbReference type="InterPro" id="IPR025121">
    <property type="entry name" value="GTPase_HflX_N"/>
</dbReference>
<evidence type="ECO:0000256" key="7">
    <source>
        <dbReference type="PIRSR" id="PIRSR006809-1"/>
    </source>
</evidence>
<evidence type="ECO:0000256" key="2">
    <source>
        <dbReference type="ARBA" id="ARBA00022723"/>
    </source>
</evidence>
<dbReference type="InterPro" id="IPR042108">
    <property type="entry name" value="GTPase_HflX_N_sf"/>
</dbReference>
<dbReference type="GO" id="GO:0046872">
    <property type="term" value="F:metal ion binding"/>
    <property type="evidence" value="ECO:0007669"/>
    <property type="project" value="UniProtKB-KW"/>
</dbReference>
<evidence type="ECO:0000313" key="11">
    <source>
        <dbReference type="EMBL" id="MBC8581288.1"/>
    </source>
</evidence>
<dbReference type="Pfam" id="PF13167">
    <property type="entry name" value="GTP-bdg_N"/>
    <property type="match status" value="1"/>
</dbReference>
<feature type="binding site" evidence="8">
    <location>
        <position position="214"/>
    </location>
    <ligand>
        <name>Mg(2+)</name>
        <dbReference type="ChEBI" id="CHEBI:18420"/>
    </ligand>
</feature>
<evidence type="ECO:0000256" key="3">
    <source>
        <dbReference type="ARBA" id="ARBA00022741"/>
    </source>
</evidence>
<feature type="binding site" evidence="7">
    <location>
        <begin position="254"/>
        <end position="257"/>
    </location>
    <ligand>
        <name>GTP</name>
        <dbReference type="ChEBI" id="CHEBI:37565"/>
    </ligand>
</feature>
<evidence type="ECO:0000313" key="12">
    <source>
        <dbReference type="Proteomes" id="UP000655830"/>
    </source>
</evidence>
<dbReference type="PANTHER" id="PTHR10229">
    <property type="entry name" value="GTP-BINDING PROTEIN HFLX"/>
    <property type="match status" value="1"/>
</dbReference>
<dbReference type="PIRSF" id="PIRSF006809">
    <property type="entry name" value="GTP-binding_hflX_prd"/>
    <property type="match status" value="1"/>
</dbReference>
<comment type="cofactor">
    <cofactor evidence="8">
        <name>Mg(2+)</name>
        <dbReference type="ChEBI" id="CHEBI:18420"/>
    </cofactor>
</comment>
<keyword evidence="9" id="KW-0175">Coiled coil</keyword>
<feature type="binding site" evidence="7">
    <location>
        <begin position="207"/>
        <end position="214"/>
    </location>
    <ligand>
        <name>GTP</name>
        <dbReference type="ChEBI" id="CHEBI:37565"/>
    </ligand>
</feature>
<feature type="binding site" evidence="7">
    <location>
        <begin position="342"/>
        <end position="344"/>
    </location>
    <ligand>
        <name>GTP</name>
        <dbReference type="ChEBI" id="CHEBI:37565"/>
    </ligand>
</feature>
<evidence type="ECO:0000256" key="6">
    <source>
        <dbReference type="HAMAP-Rule" id="MF_00900"/>
    </source>
</evidence>
<dbReference type="GO" id="GO:0043022">
    <property type="term" value="F:ribosome binding"/>
    <property type="evidence" value="ECO:0007669"/>
    <property type="project" value="TreeGrafter"/>
</dbReference>
<evidence type="ECO:0000259" key="10">
    <source>
        <dbReference type="PROSITE" id="PS51705"/>
    </source>
</evidence>
<dbReference type="Gene3D" id="3.40.50.300">
    <property type="entry name" value="P-loop containing nucleotide triphosphate hydrolases"/>
    <property type="match status" value="1"/>
</dbReference>
<feature type="binding site" evidence="7">
    <location>
        <begin position="320"/>
        <end position="323"/>
    </location>
    <ligand>
        <name>GTP</name>
        <dbReference type="ChEBI" id="CHEBI:37565"/>
    </ligand>
</feature>
<dbReference type="Proteomes" id="UP000655830">
    <property type="component" value="Unassembled WGS sequence"/>
</dbReference>
<dbReference type="CDD" id="cd01878">
    <property type="entry name" value="HflX"/>
    <property type="match status" value="1"/>
</dbReference>
<comment type="caution">
    <text evidence="11">The sequence shown here is derived from an EMBL/GenBank/DDBJ whole genome shotgun (WGS) entry which is preliminary data.</text>
</comment>
<dbReference type="GO" id="GO:0005525">
    <property type="term" value="F:GTP binding"/>
    <property type="evidence" value="ECO:0007669"/>
    <property type="project" value="UniProtKB-UniRule"/>
</dbReference>
<dbReference type="PRINTS" id="PR00326">
    <property type="entry name" value="GTP1OBG"/>
</dbReference>
<accession>A0A926IFV8</accession>
<dbReference type="AlphaFoldDB" id="A0A926IFV8"/>
<evidence type="ECO:0000256" key="4">
    <source>
        <dbReference type="ARBA" id="ARBA00022842"/>
    </source>
</evidence>
<dbReference type="HAMAP" id="MF_00900">
    <property type="entry name" value="GTPase_HflX"/>
    <property type="match status" value="1"/>
</dbReference>
<reference evidence="11" key="1">
    <citation type="submission" date="2020-08" db="EMBL/GenBank/DDBJ databases">
        <title>Genome public.</title>
        <authorList>
            <person name="Liu C."/>
            <person name="Sun Q."/>
        </authorList>
    </citation>
    <scope>NUCLEOTIDE SEQUENCE</scope>
    <source>
        <strain evidence="11">NSJ-12</strain>
    </source>
</reference>